<reference evidence="2 3" key="1">
    <citation type="journal article" date="2019" name="Sci. Rep.">
        <title>Orb-weaving spider Araneus ventricosus genome elucidates the spidroin gene catalogue.</title>
        <authorList>
            <person name="Kono N."/>
            <person name="Nakamura H."/>
            <person name="Ohtoshi R."/>
            <person name="Moran D.A.P."/>
            <person name="Shinohara A."/>
            <person name="Yoshida Y."/>
            <person name="Fujiwara M."/>
            <person name="Mori M."/>
            <person name="Tomita M."/>
            <person name="Arakawa K."/>
        </authorList>
    </citation>
    <scope>NUCLEOTIDE SEQUENCE [LARGE SCALE GENOMIC DNA]</scope>
</reference>
<dbReference type="AlphaFoldDB" id="A0A4Y2MPE2"/>
<feature type="region of interest" description="Disordered" evidence="1">
    <location>
        <begin position="16"/>
        <end position="37"/>
    </location>
</feature>
<dbReference type="Proteomes" id="UP000499080">
    <property type="component" value="Unassembled WGS sequence"/>
</dbReference>
<name>A0A4Y2MPE2_ARAVE</name>
<organism evidence="2 3">
    <name type="scientific">Araneus ventricosus</name>
    <name type="common">Orbweaver spider</name>
    <name type="synonym">Epeira ventricosa</name>
    <dbReference type="NCBI Taxonomy" id="182803"/>
    <lineage>
        <taxon>Eukaryota</taxon>
        <taxon>Metazoa</taxon>
        <taxon>Ecdysozoa</taxon>
        <taxon>Arthropoda</taxon>
        <taxon>Chelicerata</taxon>
        <taxon>Arachnida</taxon>
        <taxon>Araneae</taxon>
        <taxon>Araneomorphae</taxon>
        <taxon>Entelegynae</taxon>
        <taxon>Araneoidea</taxon>
        <taxon>Araneidae</taxon>
        <taxon>Araneus</taxon>
    </lineage>
</organism>
<dbReference type="EMBL" id="BGPR01007546">
    <property type="protein sequence ID" value="GBN27717.1"/>
    <property type="molecule type" value="Genomic_DNA"/>
</dbReference>
<evidence type="ECO:0000256" key="1">
    <source>
        <dbReference type="SAM" id="MobiDB-lite"/>
    </source>
</evidence>
<accession>A0A4Y2MPE2</accession>
<gene>
    <name evidence="2" type="ORF">AVEN_201052_1</name>
</gene>
<comment type="caution">
    <text evidence="2">The sequence shown here is derived from an EMBL/GenBank/DDBJ whole genome shotgun (WGS) entry which is preliminary data.</text>
</comment>
<sequence>MLKLYKRAEFVNLMSTEYKSESEDKDESFPGTDSEPTLFNFEEIKQSSSLNDKLNEEQIQELHDLQLKSSKIFSNKPGKKHLVMYDTQPIENTLIQYKPYRISPRQTEF</sequence>
<protein>
    <submittedName>
        <fullName evidence="2">Uncharacterized protein</fullName>
    </submittedName>
</protein>
<proteinExistence type="predicted"/>
<evidence type="ECO:0000313" key="2">
    <source>
        <dbReference type="EMBL" id="GBN27717.1"/>
    </source>
</evidence>
<dbReference type="OrthoDB" id="6434338at2759"/>
<evidence type="ECO:0000313" key="3">
    <source>
        <dbReference type="Proteomes" id="UP000499080"/>
    </source>
</evidence>
<keyword evidence="3" id="KW-1185">Reference proteome</keyword>